<organism evidence="2 3">
    <name type="scientific">Umbra pygmaea</name>
    <name type="common">Eastern mudminnow</name>
    <dbReference type="NCBI Taxonomy" id="75934"/>
    <lineage>
        <taxon>Eukaryota</taxon>
        <taxon>Metazoa</taxon>
        <taxon>Chordata</taxon>
        <taxon>Craniata</taxon>
        <taxon>Vertebrata</taxon>
        <taxon>Euteleostomi</taxon>
        <taxon>Actinopterygii</taxon>
        <taxon>Neopterygii</taxon>
        <taxon>Teleostei</taxon>
        <taxon>Protacanthopterygii</taxon>
        <taxon>Esociformes</taxon>
        <taxon>Umbridae</taxon>
        <taxon>Umbra</taxon>
    </lineage>
</organism>
<reference evidence="2 3" key="1">
    <citation type="submission" date="2024-06" db="EMBL/GenBank/DDBJ databases">
        <authorList>
            <person name="Pan Q."/>
            <person name="Wen M."/>
            <person name="Jouanno E."/>
            <person name="Zahm M."/>
            <person name="Klopp C."/>
            <person name="Cabau C."/>
            <person name="Louis A."/>
            <person name="Berthelot C."/>
            <person name="Parey E."/>
            <person name="Roest Crollius H."/>
            <person name="Montfort J."/>
            <person name="Robinson-Rechavi M."/>
            <person name="Bouchez O."/>
            <person name="Lampietro C."/>
            <person name="Lopez Roques C."/>
            <person name="Donnadieu C."/>
            <person name="Postlethwait J."/>
            <person name="Bobe J."/>
            <person name="Verreycken H."/>
            <person name="Guiguen Y."/>
        </authorList>
    </citation>
    <scope>NUCLEOTIDE SEQUENCE [LARGE SCALE GENOMIC DNA]</scope>
    <source>
        <strain evidence="2">Up_M1</strain>
        <tissue evidence="2">Testis</tissue>
    </source>
</reference>
<protein>
    <submittedName>
        <fullName evidence="2">Uncharacterized protein</fullName>
    </submittedName>
</protein>
<dbReference type="EMBL" id="JAGEUA010000009">
    <property type="protein sequence ID" value="KAL0966520.1"/>
    <property type="molecule type" value="Genomic_DNA"/>
</dbReference>
<accession>A0ABD0W6K3</accession>
<evidence type="ECO:0000313" key="2">
    <source>
        <dbReference type="EMBL" id="KAL0966520.1"/>
    </source>
</evidence>
<proteinExistence type="predicted"/>
<evidence type="ECO:0000313" key="3">
    <source>
        <dbReference type="Proteomes" id="UP001557470"/>
    </source>
</evidence>
<dbReference type="AlphaFoldDB" id="A0ABD0W6K3"/>
<feature type="region of interest" description="Disordered" evidence="1">
    <location>
        <begin position="88"/>
        <end position="107"/>
    </location>
</feature>
<keyword evidence="3" id="KW-1185">Reference proteome</keyword>
<sequence length="107" mass="12016">MDMVSNSTQPPMPLEILTAFLASQNILKDAGRTATLARLRDRQTPPHCFRDMPNWSVVVDGGLNEGIASEEEPKRPNSGRSFKQLSEVHGLNRQSEQEHSCFQHVPF</sequence>
<name>A0ABD0W6K3_UMBPY</name>
<comment type="caution">
    <text evidence="2">The sequence shown here is derived from an EMBL/GenBank/DDBJ whole genome shotgun (WGS) entry which is preliminary data.</text>
</comment>
<evidence type="ECO:0000256" key="1">
    <source>
        <dbReference type="SAM" id="MobiDB-lite"/>
    </source>
</evidence>
<dbReference type="Proteomes" id="UP001557470">
    <property type="component" value="Unassembled WGS sequence"/>
</dbReference>
<gene>
    <name evidence="2" type="ORF">UPYG_G00296260</name>
</gene>